<keyword evidence="1" id="KW-0812">Transmembrane</keyword>
<name>A0ABT5ZKV7_9ACTN</name>
<feature type="transmembrane region" description="Helical" evidence="1">
    <location>
        <begin position="235"/>
        <end position="260"/>
    </location>
</feature>
<evidence type="ECO:0008006" key="4">
    <source>
        <dbReference type="Google" id="ProtNLM"/>
    </source>
</evidence>
<organism evidence="2 3">
    <name type="scientific">Streptomyces silvisoli</name>
    <dbReference type="NCBI Taxonomy" id="3034235"/>
    <lineage>
        <taxon>Bacteria</taxon>
        <taxon>Bacillati</taxon>
        <taxon>Actinomycetota</taxon>
        <taxon>Actinomycetes</taxon>
        <taxon>Kitasatosporales</taxon>
        <taxon>Streptomycetaceae</taxon>
        <taxon>Streptomyces</taxon>
    </lineage>
</organism>
<comment type="caution">
    <text evidence="2">The sequence shown here is derived from an EMBL/GenBank/DDBJ whole genome shotgun (WGS) entry which is preliminary data.</text>
</comment>
<accession>A0ABT5ZKV7</accession>
<evidence type="ECO:0000313" key="2">
    <source>
        <dbReference type="EMBL" id="MDF3290229.1"/>
    </source>
</evidence>
<gene>
    <name evidence="2" type="ORF">P3G67_13425</name>
</gene>
<evidence type="ECO:0000313" key="3">
    <source>
        <dbReference type="Proteomes" id="UP001216579"/>
    </source>
</evidence>
<proteinExistence type="predicted"/>
<reference evidence="2 3" key="1">
    <citation type="submission" date="2023-03" db="EMBL/GenBank/DDBJ databases">
        <title>Draft genome sequence of Streptomyces sp. RB6PN23 isolated from peat swamp forest in Thailand.</title>
        <authorList>
            <person name="Klaysubun C."/>
            <person name="Duangmal K."/>
        </authorList>
    </citation>
    <scope>NUCLEOTIDE SEQUENCE [LARGE SCALE GENOMIC DNA]</scope>
    <source>
        <strain evidence="2 3">RB6PN23</strain>
    </source>
</reference>
<dbReference type="EMBL" id="JARJBC010000007">
    <property type="protein sequence ID" value="MDF3290229.1"/>
    <property type="molecule type" value="Genomic_DNA"/>
</dbReference>
<keyword evidence="3" id="KW-1185">Reference proteome</keyword>
<dbReference type="RefSeq" id="WP_276093678.1">
    <property type="nucleotide sequence ID" value="NZ_JARJBC010000007.1"/>
</dbReference>
<sequence length="439" mass="46512">MTHGRRRLSRLTGPVRLIVQAAAALLAVGALCAAAVLGFGTARDGTAALRRAVVDRAAAAAELHFALADLDAERADELIPGHAPGRPDVPVGDQVLALITANQRRTEISGLLRQLGGDPAQAARVRAVFDALGRYDELSGQVEYADDQDADPAAGHPPTPAVDLSAQAGAVMRDQLLPVVDELSQTYQRQAATLRVRARDAQRWYAVALGVFGVLALVVLVWWQRDLAVRYRRRINPALVAASLAVLTVTVVGATGLLAAAGELGRAAERGLGPWARLAEARTAAADAAAAESRWFVQDPGAGTAYRDDYEAQMRRLDGLLSPDTGTSAAELPQYAAALKPLAAFRSDDATLRRLLAAGRLDEAAVVLTDVGRDHVAFDYWDFATRLDGLEQARRADFEARMASAGHALDGWPAIPTGTLAGAAALVLVGVRPRLAEYR</sequence>
<protein>
    <recommendedName>
        <fullName evidence="4">Secreted protein</fullName>
    </recommendedName>
</protein>
<evidence type="ECO:0000256" key="1">
    <source>
        <dbReference type="SAM" id="Phobius"/>
    </source>
</evidence>
<feature type="transmembrane region" description="Helical" evidence="1">
    <location>
        <begin position="204"/>
        <end position="223"/>
    </location>
</feature>
<keyword evidence="1" id="KW-0472">Membrane</keyword>
<dbReference type="Proteomes" id="UP001216579">
    <property type="component" value="Unassembled WGS sequence"/>
</dbReference>
<keyword evidence="1" id="KW-1133">Transmembrane helix</keyword>